<name>A0ACB9K6A0_9ASTR</name>
<reference evidence="2" key="1">
    <citation type="journal article" date="2022" name="Mol. Ecol. Resour.">
        <title>The genomes of chicory, endive, great burdock and yacon provide insights into Asteraceae palaeo-polyploidization history and plant inulin production.</title>
        <authorList>
            <person name="Fan W."/>
            <person name="Wang S."/>
            <person name="Wang H."/>
            <person name="Wang A."/>
            <person name="Jiang F."/>
            <person name="Liu H."/>
            <person name="Zhao H."/>
            <person name="Xu D."/>
            <person name="Zhang Y."/>
        </authorList>
    </citation>
    <scope>NUCLEOTIDE SEQUENCE [LARGE SCALE GENOMIC DNA]</scope>
    <source>
        <strain evidence="2">cv. Yunnan</strain>
    </source>
</reference>
<dbReference type="EMBL" id="CM042018">
    <property type="protein sequence ID" value="KAI3827793.1"/>
    <property type="molecule type" value="Genomic_DNA"/>
</dbReference>
<accession>A0ACB9K6A0</accession>
<reference evidence="1 2" key="2">
    <citation type="journal article" date="2022" name="Mol. Ecol. Resour.">
        <title>The genomes of chicory, endive, great burdock and yacon provide insights into Asteraceae paleo-polyploidization history and plant inulin production.</title>
        <authorList>
            <person name="Fan W."/>
            <person name="Wang S."/>
            <person name="Wang H."/>
            <person name="Wang A."/>
            <person name="Jiang F."/>
            <person name="Liu H."/>
            <person name="Zhao H."/>
            <person name="Xu D."/>
            <person name="Zhang Y."/>
        </authorList>
    </citation>
    <scope>NUCLEOTIDE SEQUENCE [LARGE SCALE GENOMIC DNA]</scope>
    <source>
        <strain evidence="2">cv. Yunnan</strain>
        <tissue evidence="1">Leaves</tissue>
    </source>
</reference>
<gene>
    <name evidence="1" type="ORF">L1987_01877</name>
</gene>
<dbReference type="Proteomes" id="UP001056120">
    <property type="component" value="Linkage Group LG01"/>
</dbReference>
<comment type="caution">
    <text evidence="1">The sequence shown here is derived from an EMBL/GenBank/DDBJ whole genome shotgun (WGS) entry which is preliminary data.</text>
</comment>
<sequence>MARRVEYKHNQVALLDPNISEAINFQGIIGFLNHSRLRVALSADPYISLVYIQQFWDTVHSDTDVEPHVLRATVNNMEIAISEETIRAALALGGAADDPISYPNTLIMRCFQRMGYRGRPNDTQARKGVLVGEWRYFMHVIIQCLSPRKAGTDGLKTALQAAMVALTLNKRFNFAHYVYREMVMQITPAEGQGFLMYPRFIQMILNHLLPDLPQHPIRLTLTPMSKRIFTDCTKVKQQNAALIPVNTPLFGQLINPDYVEPPNDNWFHPDEIAQVQGQNVQQQQPQQPIQQPVLVQQQRVPIQQQIPIQEKVPIQQAQVDIPVNEPVPEEVVHEHEKDLGMNMDDFVDDAVNSPIHEDGGNVVTDNESSSSSSDTILPISEETESDESRDFSSDHYERLARIPLANAGKHLKSTSKRQRSKSVRDPPSGSVLGKRTLVDESSNSDFNPDPETQKLMSASIAATQSSQGVEDATFVASLIVTPPRSKDPSPVLTHVPPVIIPTPSPSVDTLVSTDTQRQLVIQTQATQIAAMQALVSKLVERLDAQGELRISDICHTESIQRHVDEDNDPSGNIEGDRQYAGVNPISKVQGELTSQSIEGNKDTSRVNEEEILLLEFFAESEEEEAE</sequence>
<keyword evidence="2" id="KW-1185">Reference proteome</keyword>
<proteinExistence type="predicted"/>
<organism evidence="1 2">
    <name type="scientific">Smallanthus sonchifolius</name>
    <dbReference type="NCBI Taxonomy" id="185202"/>
    <lineage>
        <taxon>Eukaryota</taxon>
        <taxon>Viridiplantae</taxon>
        <taxon>Streptophyta</taxon>
        <taxon>Embryophyta</taxon>
        <taxon>Tracheophyta</taxon>
        <taxon>Spermatophyta</taxon>
        <taxon>Magnoliopsida</taxon>
        <taxon>eudicotyledons</taxon>
        <taxon>Gunneridae</taxon>
        <taxon>Pentapetalae</taxon>
        <taxon>asterids</taxon>
        <taxon>campanulids</taxon>
        <taxon>Asterales</taxon>
        <taxon>Asteraceae</taxon>
        <taxon>Asteroideae</taxon>
        <taxon>Heliantheae alliance</taxon>
        <taxon>Millerieae</taxon>
        <taxon>Smallanthus</taxon>
    </lineage>
</organism>
<protein>
    <submittedName>
        <fullName evidence="1">Uncharacterized protein</fullName>
    </submittedName>
</protein>
<evidence type="ECO:0000313" key="2">
    <source>
        <dbReference type="Proteomes" id="UP001056120"/>
    </source>
</evidence>
<evidence type="ECO:0000313" key="1">
    <source>
        <dbReference type="EMBL" id="KAI3827793.1"/>
    </source>
</evidence>